<reference evidence="3 4" key="1">
    <citation type="journal article" date="2019" name="Nat. Plants">
        <title>Stout camphor tree genome fills gaps in understanding of flowering plant genome evolution.</title>
        <authorList>
            <person name="Chaw S.M."/>
            <person name="Liu Y.C."/>
            <person name="Wu Y.W."/>
            <person name="Wang H.Y."/>
            <person name="Lin C.I."/>
            <person name="Wu C.S."/>
            <person name="Ke H.M."/>
            <person name="Chang L.Y."/>
            <person name="Hsu C.Y."/>
            <person name="Yang H.T."/>
            <person name="Sudianto E."/>
            <person name="Hsu M.H."/>
            <person name="Wu K.P."/>
            <person name="Wang L.N."/>
            <person name="Leebens-Mack J.H."/>
            <person name="Tsai I.J."/>
        </authorList>
    </citation>
    <scope>NUCLEOTIDE SEQUENCE [LARGE SCALE GENOMIC DNA]</scope>
    <source>
        <strain evidence="4">cv. Chaw 1501</strain>
        <tissue evidence="3">Young leaves</tissue>
    </source>
</reference>
<gene>
    <name evidence="3" type="ORF">CKAN_00493800</name>
</gene>
<dbReference type="GO" id="GO:0003723">
    <property type="term" value="F:RNA binding"/>
    <property type="evidence" value="ECO:0007669"/>
    <property type="project" value="InterPro"/>
</dbReference>
<feature type="repeat" description="PPR" evidence="2">
    <location>
        <begin position="84"/>
        <end position="118"/>
    </location>
</feature>
<dbReference type="EMBL" id="QPKB01000002">
    <property type="protein sequence ID" value="RWR76496.1"/>
    <property type="molecule type" value="Genomic_DNA"/>
</dbReference>
<dbReference type="Pfam" id="PF13041">
    <property type="entry name" value="PPR_2"/>
    <property type="match status" value="1"/>
</dbReference>
<comment type="caution">
    <text evidence="3">The sequence shown here is derived from an EMBL/GenBank/DDBJ whole genome shotgun (WGS) entry which is preliminary data.</text>
</comment>
<dbReference type="GO" id="GO:0009451">
    <property type="term" value="P:RNA modification"/>
    <property type="evidence" value="ECO:0007669"/>
    <property type="project" value="InterPro"/>
</dbReference>
<protein>
    <submittedName>
        <fullName evidence="3">Pentatricopeptide repeat-containing protein</fullName>
    </submittedName>
</protein>
<keyword evidence="1" id="KW-0677">Repeat</keyword>
<dbReference type="InterPro" id="IPR002885">
    <property type="entry name" value="PPR_rpt"/>
</dbReference>
<dbReference type="Proteomes" id="UP000283530">
    <property type="component" value="Unassembled WGS sequence"/>
</dbReference>
<name>A0A443NDA5_9MAGN</name>
<dbReference type="InterPro" id="IPR011990">
    <property type="entry name" value="TPR-like_helical_dom_sf"/>
</dbReference>
<dbReference type="PANTHER" id="PTHR47926:SF347">
    <property type="entry name" value="PENTATRICOPEPTIDE REPEAT-CONTAINING PROTEIN"/>
    <property type="match status" value="1"/>
</dbReference>
<organism evidence="3 4">
    <name type="scientific">Cinnamomum micranthum f. kanehirae</name>
    <dbReference type="NCBI Taxonomy" id="337451"/>
    <lineage>
        <taxon>Eukaryota</taxon>
        <taxon>Viridiplantae</taxon>
        <taxon>Streptophyta</taxon>
        <taxon>Embryophyta</taxon>
        <taxon>Tracheophyta</taxon>
        <taxon>Spermatophyta</taxon>
        <taxon>Magnoliopsida</taxon>
        <taxon>Magnoliidae</taxon>
        <taxon>Laurales</taxon>
        <taxon>Lauraceae</taxon>
        <taxon>Cinnamomum</taxon>
    </lineage>
</organism>
<keyword evidence="4" id="KW-1185">Reference proteome</keyword>
<dbReference type="PANTHER" id="PTHR47926">
    <property type="entry name" value="PENTATRICOPEPTIDE REPEAT-CONTAINING PROTEIN"/>
    <property type="match status" value="1"/>
</dbReference>
<dbReference type="STRING" id="337451.A0A443NDA5"/>
<accession>A0A443NDA5</accession>
<evidence type="ECO:0000313" key="4">
    <source>
        <dbReference type="Proteomes" id="UP000283530"/>
    </source>
</evidence>
<evidence type="ECO:0000256" key="2">
    <source>
        <dbReference type="PROSITE-ProRule" id="PRU00708"/>
    </source>
</evidence>
<dbReference type="PROSITE" id="PS51375">
    <property type="entry name" value="PPR"/>
    <property type="match status" value="1"/>
</dbReference>
<proteinExistence type="predicted"/>
<sequence>MLLFYCSRPLPQAHTRHLPTFSSSFATLLQDCKSLSETRLLHQQILSRGLLHSHLLTRIVAAYLGFDSPSDALAALERHSPTTAVFWWNALIRYHVRHSNLNAALSVFRRMVTHGTRPDHFTFPFVLKACGE</sequence>
<dbReference type="OrthoDB" id="185373at2759"/>
<evidence type="ECO:0000256" key="1">
    <source>
        <dbReference type="ARBA" id="ARBA00022737"/>
    </source>
</evidence>
<dbReference type="NCBIfam" id="TIGR00756">
    <property type="entry name" value="PPR"/>
    <property type="match status" value="1"/>
</dbReference>
<dbReference type="InterPro" id="IPR046960">
    <property type="entry name" value="PPR_At4g14850-like_plant"/>
</dbReference>
<dbReference type="Gene3D" id="1.25.40.10">
    <property type="entry name" value="Tetratricopeptide repeat domain"/>
    <property type="match status" value="1"/>
</dbReference>
<evidence type="ECO:0000313" key="3">
    <source>
        <dbReference type="EMBL" id="RWR76496.1"/>
    </source>
</evidence>
<dbReference type="AlphaFoldDB" id="A0A443NDA5"/>